<protein>
    <recommendedName>
        <fullName evidence="5">Prepilin-type N-terminal cleavage/methylation domain-containing protein</fullName>
    </recommendedName>
</protein>
<keyword evidence="4" id="KW-1185">Reference proteome</keyword>
<feature type="transmembrane region" description="Helical" evidence="2">
    <location>
        <begin position="355"/>
        <end position="378"/>
    </location>
</feature>
<keyword evidence="2" id="KW-0812">Transmembrane</keyword>
<comment type="caution">
    <text evidence="3">The sequence shown here is derived from an EMBL/GenBank/DDBJ whole genome shotgun (WGS) entry which is preliminary data.</text>
</comment>
<sequence length="752" mass="78575">MSNRMDSRLQAERSQRLRDSRKQQGFSLWELAVMVGLLVIGIVAGTIFLKSGETSQRETDRTRLLQAADFAIAAFISEHGRLPCPASNVETGVEDCGTGQKGWLPIATLGLDASVPARGAQQIRYVVYRSNDSDLAQLTDQFNPSGWEKYSVPSAGDPLSTGQFNALDFCEGLTLAIKAGPSQSNAHILLPSSGFINVAYALAEAGTDRDSDGNIFDGTKNFDASYKGFESPLRGADGDYDDRVLARSFLDVANHLSCPQGTRSMDALAQAVETANEVAEQKQDNADAARIATIVESVKALLSAADIAGGVLTMVAAVTALSVASAGVATNAALCAAIITAPVGCPLLATFSAALAVAIAAVVAAGVAIAASTAALALQIVTAVKTSIVAKKAAALAEQGNPTDLAGMIEQMRLAYEDAKARAATDLAKSNADRTAANNALTAYNNSVDSVYATAHLWDPAKANDPELAIVLQNYKDYNAAFFESKTAESNADSAKKKADALEGNVNTAKAEWDTAAAITPSTPENIIATTKAVADAAAAAETAAKAAAAADPGNATLAKAAADASMKAAMASIDAGNARLDPTNYVANKKKAWEDRKKDWEDAKLEATNLAATAATKKAIEDSKAATYNNSVDYATTKKDGNGNYYYDQAWNNPFGCLFDSGDHPENCYSYVKLRLYESKIKYNDWVAKEGIAVNSKKLSDESAKAEADALKSYNDIKNTPSGGDPTATGISLLSGAAAILEGADTKGTVK</sequence>
<keyword evidence="1" id="KW-0175">Coiled coil</keyword>
<feature type="coiled-coil region" evidence="1">
    <location>
        <begin position="485"/>
        <end position="512"/>
    </location>
</feature>
<feature type="transmembrane region" description="Helical" evidence="2">
    <location>
        <begin position="26"/>
        <end position="49"/>
    </location>
</feature>
<dbReference type="Proteomes" id="UP000678545">
    <property type="component" value="Unassembled WGS sequence"/>
</dbReference>
<dbReference type="RefSeq" id="WP_212675986.1">
    <property type="nucleotide sequence ID" value="NZ_JAGSPJ010000005.1"/>
</dbReference>
<dbReference type="EMBL" id="JAGSPJ010000005">
    <property type="protein sequence ID" value="MBR7800859.1"/>
    <property type="molecule type" value="Genomic_DNA"/>
</dbReference>
<evidence type="ECO:0000313" key="3">
    <source>
        <dbReference type="EMBL" id="MBR7800859.1"/>
    </source>
</evidence>
<feature type="transmembrane region" description="Helical" evidence="2">
    <location>
        <begin position="300"/>
        <end position="321"/>
    </location>
</feature>
<evidence type="ECO:0000256" key="2">
    <source>
        <dbReference type="SAM" id="Phobius"/>
    </source>
</evidence>
<gene>
    <name evidence="3" type="ORF">KDM90_12690</name>
</gene>
<evidence type="ECO:0000256" key="1">
    <source>
        <dbReference type="SAM" id="Coils"/>
    </source>
</evidence>
<keyword evidence="2" id="KW-1133">Transmembrane helix</keyword>
<feature type="transmembrane region" description="Helical" evidence="2">
    <location>
        <begin position="328"/>
        <end position="349"/>
    </location>
</feature>
<name>A0A941E0B9_9BURK</name>
<evidence type="ECO:0000313" key="4">
    <source>
        <dbReference type="Proteomes" id="UP000678545"/>
    </source>
</evidence>
<dbReference type="AlphaFoldDB" id="A0A941E0B9"/>
<accession>A0A941E0B9</accession>
<organism evidence="3 4">
    <name type="scientific">Undibacterium fentianense</name>
    <dbReference type="NCBI Taxonomy" id="2828728"/>
    <lineage>
        <taxon>Bacteria</taxon>
        <taxon>Pseudomonadati</taxon>
        <taxon>Pseudomonadota</taxon>
        <taxon>Betaproteobacteria</taxon>
        <taxon>Burkholderiales</taxon>
        <taxon>Oxalobacteraceae</taxon>
        <taxon>Undibacterium</taxon>
    </lineage>
</organism>
<evidence type="ECO:0008006" key="5">
    <source>
        <dbReference type="Google" id="ProtNLM"/>
    </source>
</evidence>
<reference evidence="3" key="1">
    <citation type="submission" date="2021-04" db="EMBL/GenBank/DDBJ databases">
        <title>novel species isolated from subtropical streams in China.</title>
        <authorList>
            <person name="Lu H."/>
        </authorList>
    </citation>
    <scope>NUCLEOTIDE SEQUENCE</scope>
    <source>
        <strain evidence="3">FT137W</strain>
    </source>
</reference>
<keyword evidence="2" id="KW-0472">Membrane</keyword>
<proteinExistence type="predicted"/>